<keyword evidence="4" id="KW-0804">Transcription</keyword>
<evidence type="ECO:0000256" key="1">
    <source>
        <dbReference type="ARBA" id="ARBA00009437"/>
    </source>
</evidence>
<protein>
    <submittedName>
        <fullName evidence="6">DNA-binding transcriptional regulator, LysR family</fullName>
    </submittedName>
</protein>
<dbReference type="InterPro" id="IPR036390">
    <property type="entry name" value="WH_DNA-bd_sf"/>
</dbReference>
<sequence>MVSLPWKFPNRMPRGLRSENPHFHNPALTETERHPDALIMHFDLADLRLFVHIAESPSLTQGARRAHLSAAAASARIKALESQLDSRLLYRDNRGVELTPSGQRLLQHARLILRQVERLKDDFGEQGGDQAGHIRIFANTTAVTEFLPEVLAGFLAERPAVTVDLQERLNRDIVRAILDGSADLGIVAGPVRAEGLEILHFSTDHLVLVVPPGHALERLGRPTLADTLGYFHVGLHEGSTLQSFLREQVERLGGTLNLRIQVASFEAACRMIEAGVGIGVLPETAARRHQRSMGLSILQLDEPWVVRERSVLVREREALPGCARTLVELLRRVGDGGECCL</sequence>
<evidence type="ECO:0000259" key="5">
    <source>
        <dbReference type="PROSITE" id="PS50931"/>
    </source>
</evidence>
<dbReference type="EMBL" id="FOLS01000007">
    <property type="protein sequence ID" value="SFC53833.1"/>
    <property type="molecule type" value="Genomic_DNA"/>
</dbReference>
<comment type="caution">
    <text evidence="6">The sequence shown here is derived from an EMBL/GenBank/DDBJ whole genome shotgun (WGS) entry which is preliminary data.</text>
</comment>
<keyword evidence="7" id="KW-1185">Reference proteome</keyword>
<dbReference type="PANTHER" id="PTHR30419">
    <property type="entry name" value="HTH-TYPE TRANSCRIPTIONAL REGULATOR YBHD"/>
    <property type="match status" value="1"/>
</dbReference>
<dbReference type="Gene3D" id="3.40.190.290">
    <property type="match status" value="1"/>
</dbReference>
<dbReference type="SUPFAM" id="SSF46785">
    <property type="entry name" value="Winged helix' DNA-binding domain"/>
    <property type="match status" value="1"/>
</dbReference>
<dbReference type="InterPro" id="IPR050950">
    <property type="entry name" value="HTH-type_LysR_regulators"/>
</dbReference>
<dbReference type="PANTHER" id="PTHR30419:SF2">
    <property type="entry name" value="LYSR FAMILY TRANSCRIPTIONAL REGULATOR"/>
    <property type="match status" value="1"/>
</dbReference>
<accession>A0AAQ1HL81</accession>
<dbReference type="GO" id="GO:0003677">
    <property type="term" value="F:DNA binding"/>
    <property type="evidence" value="ECO:0007669"/>
    <property type="project" value="UniProtKB-KW"/>
</dbReference>
<dbReference type="AlphaFoldDB" id="A0AAQ1HL81"/>
<dbReference type="InterPro" id="IPR000847">
    <property type="entry name" value="LysR_HTH_N"/>
</dbReference>
<evidence type="ECO:0000256" key="3">
    <source>
        <dbReference type="ARBA" id="ARBA00023125"/>
    </source>
</evidence>
<dbReference type="InterPro" id="IPR005119">
    <property type="entry name" value="LysR_subst-bd"/>
</dbReference>
<evidence type="ECO:0000256" key="4">
    <source>
        <dbReference type="ARBA" id="ARBA00023163"/>
    </source>
</evidence>
<dbReference type="FunFam" id="1.10.10.10:FF:000001">
    <property type="entry name" value="LysR family transcriptional regulator"/>
    <property type="match status" value="1"/>
</dbReference>
<proteinExistence type="inferred from homology"/>
<reference evidence="6 7" key="1">
    <citation type="submission" date="2016-10" db="EMBL/GenBank/DDBJ databases">
        <authorList>
            <person name="Varghese N."/>
            <person name="Submissions S."/>
        </authorList>
    </citation>
    <scope>NUCLEOTIDE SEQUENCE [LARGE SCALE GENOMIC DNA]</scope>
    <source>
        <strain evidence="6 7">LMG 18378</strain>
    </source>
</reference>
<dbReference type="PROSITE" id="PS50931">
    <property type="entry name" value="HTH_LYSR"/>
    <property type="match status" value="1"/>
</dbReference>
<dbReference type="Proteomes" id="UP000183385">
    <property type="component" value="Unassembled WGS sequence"/>
</dbReference>
<comment type="similarity">
    <text evidence="1">Belongs to the LysR transcriptional regulatory family.</text>
</comment>
<dbReference type="InterPro" id="IPR036388">
    <property type="entry name" value="WH-like_DNA-bd_sf"/>
</dbReference>
<gene>
    <name evidence="6" type="ORF">SAMN05216577_1073</name>
</gene>
<dbReference type="Pfam" id="PF03466">
    <property type="entry name" value="LysR_substrate"/>
    <property type="match status" value="1"/>
</dbReference>
<evidence type="ECO:0000313" key="6">
    <source>
        <dbReference type="EMBL" id="SFC53833.1"/>
    </source>
</evidence>
<feature type="domain" description="HTH lysR-type" evidence="5">
    <location>
        <begin position="42"/>
        <end position="99"/>
    </location>
</feature>
<evidence type="ECO:0000256" key="2">
    <source>
        <dbReference type="ARBA" id="ARBA00023015"/>
    </source>
</evidence>
<dbReference type="GO" id="GO:0003700">
    <property type="term" value="F:DNA-binding transcription factor activity"/>
    <property type="evidence" value="ECO:0007669"/>
    <property type="project" value="InterPro"/>
</dbReference>
<keyword evidence="2" id="KW-0805">Transcription regulation</keyword>
<dbReference type="Pfam" id="PF00126">
    <property type="entry name" value="HTH_1"/>
    <property type="match status" value="1"/>
</dbReference>
<name>A0AAQ1HL81_9PSED</name>
<dbReference type="CDD" id="cd08421">
    <property type="entry name" value="PBP2_LTTR_like_1"/>
    <property type="match status" value="1"/>
</dbReference>
<keyword evidence="3 6" id="KW-0238">DNA-binding</keyword>
<dbReference type="SUPFAM" id="SSF53850">
    <property type="entry name" value="Periplasmic binding protein-like II"/>
    <property type="match status" value="1"/>
</dbReference>
<dbReference type="GO" id="GO:0005829">
    <property type="term" value="C:cytosol"/>
    <property type="evidence" value="ECO:0007669"/>
    <property type="project" value="TreeGrafter"/>
</dbReference>
<dbReference type="Gene3D" id="1.10.10.10">
    <property type="entry name" value="Winged helix-like DNA-binding domain superfamily/Winged helix DNA-binding domain"/>
    <property type="match status" value="1"/>
</dbReference>
<organism evidence="6 7">
    <name type="scientific">Pseudomonas citronellolis</name>
    <dbReference type="NCBI Taxonomy" id="53408"/>
    <lineage>
        <taxon>Bacteria</taxon>
        <taxon>Pseudomonadati</taxon>
        <taxon>Pseudomonadota</taxon>
        <taxon>Gammaproteobacteria</taxon>
        <taxon>Pseudomonadales</taxon>
        <taxon>Pseudomonadaceae</taxon>
        <taxon>Pseudomonas</taxon>
    </lineage>
</organism>
<evidence type="ECO:0000313" key="7">
    <source>
        <dbReference type="Proteomes" id="UP000183385"/>
    </source>
</evidence>